<feature type="compositionally biased region" description="Basic and acidic residues" evidence="1">
    <location>
        <begin position="370"/>
        <end position="381"/>
    </location>
</feature>
<name>A0A9Q1E3Z8_CONCO</name>
<gene>
    <name evidence="5" type="ORF">COCON_G00018770</name>
</gene>
<dbReference type="InterPro" id="IPR013783">
    <property type="entry name" value="Ig-like_fold"/>
</dbReference>
<accession>A0A9Q1E3Z8</accession>
<feature type="compositionally biased region" description="Acidic residues" evidence="1">
    <location>
        <begin position="422"/>
        <end position="434"/>
    </location>
</feature>
<feature type="compositionally biased region" description="Basic and acidic residues" evidence="1">
    <location>
        <begin position="289"/>
        <end position="301"/>
    </location>
</feature>
<dbReference type="Pfam" id="PF01108">
    <property type="entry name" value="Tissue_fac"/>
    <property type="match status" value="1"/>
</dbReference>
<feature type="domain" description="Fibronectin type-III" evidence="4">
    <location>
        <begin position="13"/>
        <end position="95"/>
    </location>
</feature>
<dbReference type="AlphaFoldDB" id="A0A9Q1E3Z8"/>
<comment type="caution">
    <text evidence="5">The sequence shown here is derived from an EMBL/GenBank/DDBJ whole genome shotgun (WGS) entry which is preliminary data.</text>
</comment>
<protein>
    <recommendedName>
        <fullName evidence="4">Fibronectin type-III domain-containing protein</fullName>
    </recommendedName>
</protein>
<organism evidence="5 6">
    <name type="scientific">Conger conger</name>
    <name type="common">Conger eel</name>
    <name type="synonym">Muraena conger</name>
    <dbReference type="NCBI Taxonomy" id="82655"/>
    <lineage>
        <taxon>Eukaryota</taxon>
        <taxon>Metazoa</taxon>
        <taxon>Chordata</taxon>
        <taxon>Craniata</taxon>
        <taxon>Vertebrata</taxon>
        <taxon>Euteleostomi</taxon>
        <taxon>Actinopterygii</taxon>
        <taxon>Neopterygii</taxon>
        <taxon>Teleostei</taxon>
        <taxon>Anguilliformes</taxon>
        <taxon>Congridae</taxon>
        <taxon>Conger</taxon>
    </lineage>
</organism>
<dbReference type="Gene3D" id="2.60.40.10">
    <property type="entry name" value="Immunoglobulins"/>
    <property type="match status" value="1"/>
</dbReference>
<feature type="region of interest" description="Disordered" evidence="1">
    <location>
        <begin position="289"/>
        <end position="395"/>
    </location>
</feature>
<dbReference type="InterPro" id="IPR003961">
    <property type="entry name" value="FN3_dom"/>
</dbReference>
<keyword evidence="6" id="KW-1185">Reference proteome</keyword>
<evidence type="ECO:0000256" key="3">
    <source>
        <dbReference type="SAM" id="SignalP"/>
    </source>
</evidence>
<evidence type="ECO:0000256" key="1">
    <source>
        <dbReference type="SAM" id="MobiDB-lite"/>
    </source>
</evidence>
<feature type="signal peptide" evidence="3">
    <location>
        <begin position="1"/>
        <end position="20"/>
    </location>
</feature>
<keyword evidence="2" id="KW-0812">Transmembrane</keyword>
<dbReference type="InterPro" id="IPR050650">
    <property type="entry name" value="Type-II_Cytokine-TF_Rcpt"/>
</dbReference>
<reference evidence="5" key="1">
    <citation type="journal article" date="2023" name="Science">
        <title>Genome structures resolve the early diversification of teleost fishes.</title>
        <authorList>
            <person name="Parey E."/>
            <person name="Louis A."/>
            <person name="Montfort J."/>
            <person name="Bouchez O."/>
            <person name="Roques C."/>
            <person name="Iampietro C."/>
            <person name="Lluch J."/>
            <person name="Castinel A."/>
            <person name="Donnadieu C."/>
            <person name="Desvignes T."/>
            <person name="Floi Bucao C."/>
            <person name="Jouanno E."/>
            <person name="Wen M."/>
            <person name="Mejri S."/>
            <person name="Dirks R."/>
            <person name="Jansen H."/>
            <person name="Henkel C."/>
            <person name="Chen W.J."/>
            <person name="Zahm M."/>
            <person name="Cabau C."/>
            <person name="Klopp C."/>
            <person name="Thompson A.W."/>
            <person name="Robinson-Rechavi M."/>
            <person name="Braasch I."/>
            <person name="Lecointre G."/>
            <person name="Bobe J."/>
            <person name="Postlethwait J.H."/>
            <person name="Berthelot C."/>
            <person name="Roest Crollius H."/>
            <person name="Guiguen Y."/>
        </authorList>
    </citation>
    <scope>NUCLEOTIDE SEQUENCE</scope>
    <source>
        <strain evidence="5">Concon-B</strain>
    </source>
</reference>
<dbReference type="PANTHER" id="PTHR20859">
    <property type="entry name" value="INTERFERON/INTERLEUKIN RECEPTOR"/>
    <property type="match status" value="1"/>
</dbReference>
<dbReference type="GO" id="GO:0004896">
    <property type="term" value="F:cytokine receptor activity"/>
    <property type="evidence" value="ECO:0007669"/>
    <property type="project" value="TreeGrafter"/>
</dbReference>
<keyword evidence="3" id="KW-0732">Signal</keyword>
<dbReference type="PANTHER" id="PTHR20859:SF84">
    <property type="entry name" value="INTERFERON ALPHA_BETA RECEPTOR 2"/>
    <property type="match status" value="1"/>
</dbReference>
<dbReference type="EMBL" id="JAFJMO010000001">
    <property type="protein sequence ID" value="KAJ8289218.1"/>
    <property type="molecule type" value="Genomic_DNA"/>
</dbReference>
<keyword evidence="2" id="KW-1133">Transmembrane helix</keyword>
<feature type="compositionally biased region" description="Polar residues" evidence="1">
    <location>
        <begin position="332"/>
        <end position="344"/>
    </location>
</feature>
<dbReference type="SUPFAM" id="SSF49265">
    <property type="entry name" value="Fibronectin type III"/>
    <property type="match status" value="2"/>
</dbReference>
<sequence>MWRWSVIALALFSIADQGSANKPVYFQSRDFNHTLLWRAMRNSTEQPALYSVQHKIYGEDDWTDKKECQNITTRSCDLTTEMSDIRNYYYARVTTNGDVLDQSPRFQPLRDTVLSPPVVRVFPGVRLLKLVVSLPTMPDLVFPEPVSYQANLTYHNSTHKISVIEMTTSSSVIQFERLQNDTEYEVSVRYVFPVRKQSEVSQQAVKTLAISERKDLYAIPAALALAIMLLAFLVFCQMFVSRKPPLPVSLDLEAKFPASSNVIAVIHIPEEEISAAEAYTRVIDVCPDGKPRSAPKPRGDDSYAPQDCDPDDQSGHCHSYASQQGARDGRSASMQSSTIYSQVFVTAPGKGGAGTPKAGDPAPPGAGPRPGEEPARVEGRCRPHARNLDPTADEGARTLVVPASRGVGGALQLLFSFQQEKQEEEEEEEEEEGPGEAAGADASSGTEVGGTSYLPNGPPPTAYASQQAWTPEPHPGWTVPSDGLGPSGYRGNAQEAEALLPPSPQDADPTTVGAGAGAVRGYLSQVFSEAWGLWIQE</sequence>
<keyword evidence="2" id="KW-0472">Membrane</keyword>
<evidence type="ECO:0000313" key="6">
    <source>
        <dbReference type="Proteomes" id="UP001152803"/>
    </source>
</evidence>
<feature type="region of interest" description="Disordered" evidence="1">
    <location>
        <begin position="419"/>
        <end position="515"/>
    </location>
</feature>
<dbReference type="Proteomes" id="UP001152803">
    <property type="component" value="Unassembled WGS sequence"/>
</dbReference>
<dbReference type="OrthoDB" id="9908819at2759"/>
<evidence type="ECO:0000313" key="5">
    <source>
        <dbReference type="EMBL" id="KAJ8289218.1"/>
    </source>
</evidence>
<feature type="transmembrane region" description="Helical" evidence="2">
    <location>
        <begin position="216"/>
        <end position="240"/>
    </location>
</feature>
<dbReference type="InterPro" id="IPR036116">
    <property type="entry name" value="FN3_sf"/>
</dbReference>
<dbReference type="GO" id="GO:0005886">
    <property type="term" value="C:plasma membrane"/>
    <property type="evidence" value="ECO:0007669"/>
    <property type="project" value="TreeGrafter"/>
</dbReference>
<feature type="chain" id="PRO_5040408487" description="Fibronectin type-III domain-containing protein" evidence="3">
    <location>
        <begin position="21"/>
        <end position="537"/>
    </location>
</feature>
<proteinExistence type="predicted"/>
<evidence type="ECO:0000259" key="4">
    <source>
        <dbReference type="Pfam" id="PF01108"/>
    </source>
</evidence>
<evidence type="ECO:0000256" key="2">
    <source>
        <dbReference type="SAM" id="Phobius"/>
    </source>
</evidence>